<feature type="compositionally biased region" description="Polar residues" evidence="1">
    <location>
        <begin position="27"/>
        <end position="44"/>
    </location>
</feature>
<name>A0A6A7A704_9PLEO</name>
<dbReference type="AlphaFoldDB" id="A0A6A7A704"/>
<organism evidence="2 3">
    <name type="scientific">Ophiobolus disseminans</name>
    <dbReference type="NCBI Taxonomy" id="1469910"/>
    <lineage>
        <taxon>Eukaryota</taxon>
        <taxon>Fungi</taxon>
        <taxon>Dikarya</taxon>
        <taxon>Ascomycota</taxon>
        <taxon>Pezizomycotina</taxon>
        <taxon>Dothideomycetes</taxon>
        <taxon>Pleosporomycetidae</taxon>
        <taxon>Pleosporales</taxon>
        <taxon>Pleosporineae</taxon>
        <taxon>Phaeosphaeriaceae</taxon>
        <taxon>Ophiobolus</taxon>
    </lineage>
</organism>
<protein>
    <submittedName>
        <fullName evidence="2">Uncharacterized protein</fullName>
    </submittedName>
</protein>
<feature type="region of interest" description="Disordered" evidence="1">
    <location>
        <begin position="27"/>
        <end position="93"/>
    </location>
</feature>
<gene>
    <name evidence="2" type="ORF">CC86DRAFT_368732</name>
</gene>
<proteinExistence type="predicted"/>
<dbReference type="OrthoDB" id="5363415at2759"/>
<dbReference type="EMBL" id="MU006222">
    <property type="protein sequence ID" value="KAF2828519.1"/>
    <property type="molecule type" value="Genomic_DNA"/>
</dbReference>
<accession>A0A6A7A704</accession>
<dbReference type="Proteomes" id="UP000799424">
    <property type="component" value="Unassembled WGS sequence"/>
</dbReference>
<sequence>MENNNLPSSVDVAAILATLANLQQPAGTSFQNQQQAYDSTQSYEGYQHLGHTPPTQPTQQSLPYYQSADPRLANRPAPQPFSAPRPQDRASTPLIDPATITEWKQGLRCVSKIASQNADFAPSIRKLMKEQEGNVKQWEAGRERLIEDHNLKRENEETHRAALSLPGLLQGSPLLRTPQREKAELQQYDAKVYRACKAMTESQMSSLKLLGVPFFGVKHQLVLHESVETPSAEDAAAGKISRTQLLELQRKMLNHLTELYGE</sequence>
<keyword evidence="3" id="KW-1185">Reference proteome</keyword>
<reference evidence="2" key="1">
    <citation type="journal article" date="2020" name="Stud. Mycol.">
        <title>101 Dothideomycetes genomes: a test case for predicting lifestyles and emergence of pathogens.</title>
        <authorList>
            <person name="Haridas S."/>
            <person name="Albert R."/>
            <person name="Binder M."/>
            <person name="Bloem J."/>
            <person name="Labutti K."/>
            <person name="Salamov A."/>
            <person name="Andreopoulos B."/>
            <person name="Baker S."/>
            <person name="Barry K."/>
            <person name="Bills G."/>
            <person name="Bluhm B."/>
            <person name="Cannon C."/>
            <person name="Castanera R."/>
            <person name="Culley D."/>
            <person name="Daum C."/>
            <person name="Ezra D."/>
            <person name="Gonzalez J."/>
            <person name="Henrissat B."/>
            <person name="Kuo A."/>
            <person name="Liang C."/>
            <person name="Lipzen A."/>
            <person name="Lutzoni F."/>
            <person name="Magnuson J."/>
            <person name="Mondo S."/>
            <person name="Nolan M."/>
            <person name="Ohm R."/>
            <person name="Pangilinan J."/>
            <person name="Park H.-J."/>
            <person name="Ramirez L."/>
            <person name="Alfaro M."/>
            <person name="Sun H."/>
            <person name="Tritt A."/>
            <person name="Yoshinaga Y."/>
            <person name="Zwiers L.-H."/>
            <person name="Turgeon B."/>
            <person name="Goodwin S."/>
            <person name="Spatafora J."/>
            <person name="Crous P."/>
            <person name="Grigoriev I."/>
        </authorList>
    </citation>
    <scope>NUCLEOTIDE SEQUENCE</scope>
    <source>
        <strain evidence="2">CBS 113818</strain>
    </source>
</reference>
<evidence type="ECO:0000256" key="1">
    <source>
        <dbReference type="SAM" id="MobiDB-lite"/>
    </source>
</evidence>
<dbReference type="Pfam" id="PF10454">
    <property type="entry name" value="DUF2458"/>
    <property type="match status" value="1"/>
</dbReference>
<evidence type="ECO:0000313" key="3">
    <source>
        <dbReference type="Proteomes" id="UP000799424"/>
    </source>
</evidence>
<evidence type="ECO:0000313" key="2">
    <source>
        <dbReference type="EMBL" id="KAF2828519.1"/>
    </source>
</evidence>
<dbReference type="InterPro" id="IPR018858">
    <property type="entry name" value="DUF2458"/>
</dbReference>